<protein>
    <recommendedName>
        <fullName evidence="1">Conserved hypothetical protein CHP03032 domain-containing protein</fullName>
    </recommendedName>
</protein>
<dbReference type="Pfam" id="PF16261">
    <property type="entry name" value="DUF4915"/>
    <property type="match status" value="1"/>
</dbReference>
<feature type="domain" description="Conserved hypothetical protein CHP03032" evidence="1">
    <location>
        <begin position="172"/>
        <end position="386"/>
    </location>
</feature>
<dbReference type="OrthoDB" id="238183at2"/>
<organism evidence="2 3">
    <name type="scientific">Colwellia psychrerythraea</name>
    <name type="common">Vibrio psychroerythus</name>
    <dbReference type="NCBI Taxonomy" id="28229"/>
    <lineage>
        <taxon>Bacteria</taxon>
        <taxon>Pseudomonadati</taxon>
        <taxon>Pseudomonadota</taxon>
        <taxon>Gammaproteobacteria</taxon>
        <taxon>Alteromonadales</taxon>
        <taxon>Colwelliaceae</taxon>
        <taxon>Colwellia</taxon>
    </lineage>
</organism>
<evidence type="ECO:0000313" key="3">
    <source>
        <dbReference type="Proteomes" id="UP000029868"/>
    </source>
</evidence>
<name>A0A099L545_COLPS</name>
<reference evidence="2 3" key="1">
    <citation type="submission" date="2014-08" db="EMBL/GenBank/DDBJ databases">
        <title>Genomic and Phenotypic Diversity of Colwellia psychrerythraea strains from Disparate Marine Basins.</title>
        <authorList>
            <person name="Techtmann S.M."/>
            <person name="Stelling S.C."/>
            <person name="Utturkar S.M."/>
            <person name="Alshibli N."/>
            <person name="Harris A."/>
            <person name="Brown S.D."/>
            <person name="Hazen T.C."/>
        </authorList>
    </citation>
    <scope>NUCLEOTIDE SEQUENCE [LARGE SCALE GENOMIC DNA]</scope>
    <source>
        <strain evidence="2 3">GAB14E</strain>
    </source>
</reference>
<dbReference type="AlphaFoldDB" id="A0A099L545"/>
<gene>
    <name evidence="2" type="ORF">GAB14E_1471</name>
</gene>
<accession>A0A099L545</accession>
<dbReference type="PATRIC" id="fig|28229.3.peg.633"/>
<sequence length="389" mass="43351">MKKIVLFGSGVVAEQNLALKPDFIVDNNADIIGSKFHGLDIKSPDVLKDKSTIYQIVVCTTSVGEVKKQLTNYGFIWGQTANIAKQLAERSKISDLEEASFSFLISSGLPSSAESFSGGGIYKITEKQDYPEISKIYEGNTHGLISLENGYYAFTCQGEGIKILDNNLKVVKTIPLRKGLRPHGLKRYKDLWVLVSSNRDCILAVDDNGKEVFEYSFSKKLALFESPQHHCNDIEVVGDIAYVSMFSVTGNWKRNVFDGGIIEVNLINGSMTTIINNLTMPHSISYTPEQGLTILNSFKGTLLASNFSEQAKLPGFLRGYDSDESYHYLGESKNRNFSRLDTGRKPVSIDTRITIMNKEFGFSRSIQLPSRISELHAIILLKNMNTKQI</sequence>
<evidence type="ECO:0000313" key="2">
    <source>
        <dbReference type="EMBL" id="KGJ97003.1"/>
    </source>
</evidence>
<proteinExistence type="predicted"/>
<comment type="caution">
    <text evidence="2">The sequence shown here is derived from an EMBL/GenBank/DDBJ whole genome shotgun (WGS) entry which is preliminary data.</text>
</comment>
<dbReference type="EMBL" id="JQEC01000004">
    <property type="protein sequence ID" value="KGJ97003.1"/>
    <property type="molecule type" value="Genomic_DNA"/>
</dbReference>
<evidence type="ECO:0000259" key="1">
    <source>
        <dbReference type="Pfam" id="PF16261"/>
    </source>
</evidence>
<dbReference type="SUPFAM" id="SSF63829">
    <property type="entry name" value="Calcium-dependent phosphotriesterase"/>
    <property type="match status" value="1"/>
</dbReference>
<dbReference type="RefSeq" id="WP_033080763.1">
    <property type="nucleotide sequence ID" value="NZ_JQEC01000004.1"/>
</dbReference>
<dbReference type="Proteomes" id="UP000029868">
    <property type="component" value="Unassembled WGS sequence"/>
</dbReference>
<dbReference type="InterPro" id="IPR017481">
    <property type="entry name" value="CHP03032"/>
</dbReference>